<proteinExistence type="predicted"/>
<dbReference type="Pfam" id="PF10787">
    <property type="entry name" value="YfmQ"/>
    <property type="match status" value="1"/>
</dbReference>
<comment type="caution">
    <text evidence="1">The sequence shown here is derived from an EMBL/GenBank/DDBJ whole genome shotgun (WGS) entry which is preliminary data.</text>
</comment>
<organism evidence="1 2">
    <name type="scientific">Metabacillus niabensis</name>
    <dbReference type="NCBI Taxonomy" id="324854"/>
    <lineage>
        <taxon>Bacteria</taxon>
        <taxon>Bacillati</taxon>
        <taxon>Bacillota</taxon>
        <taxon>Bacilli</taxon>
        <taxon>Bacillales</taxon>
        <taxon>Bacillaceae</taxon>
        <taxon>Metabacillus</taxon>
    </lineage>
</organism>
<protein>
    <submittedName>
        <fullName evidence="1">Uncharacterized protein</fullName>
    </submittedName>
</protein>
<evidence type="ECO:0000313" key="1">
    <source>
        <dbReference type="EMBL" id="MDQ0227761.1"/>
    </source>
</evidence>
<evidence type="ECO:0000313" key="2">
    <source>
        <dbReference type="Proteomes" id="UP001232245"/>
    </source>
</evidence>
<accession>A0ABT9Z683</accession>
<sequence>MTWTFVLVLIVAGLLKVIMTCLPTSVVESMIHRFEVHPTLNEAAVTVTFGGKSLEGEQKKQLIEHFNQALFLEKYYYPPSETSKAPFVIQTTTAKNNITFFLYSYDDHVDVIKKYRKKEVSYSIKSSFLQDYLN</sequence>
<name>A0ABT9Z683_9BACI</name>
<dbReference type="Proteomes" id="UP001232245">
    <property type="component" value="Unassembled WGS sequence"/>
</dbReference>
<dbReference type="EMBL" id="JAUSTZ010000011">
    <property type="protein sequence ID" value="MDQ0227761.1"/>
    <property type="molecule type" value="Genomic_DNA"/>
</dbReference>
<reference evidence="1 2" key="1">
    <citation type="submission" date="2023-07" db="EMBL/GenBank/DDBJ databases">
        <title>Genomic Encyclopedia of Type Strains, Phase IV (KMG-IV): sequencing the most valuable type-strain genomes for metagenomic binning, comparative biology and taxonomic classification.</title>
        <authorList>
            <person name="Goeker M."/>
        </authorList>
    </citation>
    <scope>NUCLEOTIDE SEQUENCE [LARGE SCALE GENOMIC DNA]</scope>
    <source>
        <strain evidence="1 2">DSM 17723</strain>
    </source>
</reference>
<gene>
    <name evidence="1" type="ORF">J2S02_004108</name>
</gene>
<dbReference type="InterPro" id="IPR019723">
    <property type="entry name" value="Uncharacterised_YfmQ"/>
</dbReference>
<dbReference type="RefSeq" id="WP_095301944.1">
    <property type="nucleotide sequence ID" value="NZ_CADEPK010000301.1"/>
</dbReference>
<keyword evidence="2" id="KW-1185">Reference proteome</keyword>